<dbReference type="InterPro" id="IPR002024">
    <property type="entry name" value="Bacterioferritin"/>
</dbReference>
<sequence length="152" mass="17454">MKYVQKTIEFLQLVATNLTANALNHKTMSKIFATQGFGKLADKYAEHATEEFGFVERFQDRILDLDGEIRQEAIPARVVCSDIEDYLAYDLQQSVEGLPIIEEVINAGYLDLTSYDLMKEYYKDEEEDLNWTKSQIDLIKAIGKPNYLTTVL</sequence>
<dbReference type="InterPro" id="IPR008331">
    <property type="entry name" value="Ferritin_DPS_dom"/>
</dbReference>
<reference evidence="6 7" key="1">
    <citation type="submission" date="2019-03" db="EMBL/GenBank/DDBJ databases">
        <title>Genomic Encyclopedia of Type Strains, Phase IV (KMG-IV): sequencing the most valuable type-strain genomes for metagenomic binning, comparative biology and taxonomic classification.</title>
        <authorList>
            <person name="Goeker M."/>
        </authorList>
    </citation>
    <scope>NUCLEOTIDE SEQUENCE [LARGE SCALE GENOMIC DNA]</scope>
    <source>
        <strain evidence="6 7">DSM 28404</strain>
    </source>
</reference>
<dbReference type="InterPro" id="IPR009078">
    <property type="entry name" value="Ferritin-like_SF"/>
</dbReference>
<dbReference type="GO" id="GO:0008199">
    <property type="term" value="F:ferric iron binding"/>
    <property type="evidence" value="ECO:0007669"/>
    <property type="project" value="InterPro"/>
</dbReference>
<dbReference type="Pfam" id="PF00210">
    <property type="entry name" value="Ferritin"/>
    <property type="match status" value="1"/>
</dbReference>
<dbReference type="Proteomes" id="UP000295763">
    <property type="component" value="Unassembled WGS sequence"/>
</dbReference>
<gene>
    <name evidence="6" type="ORF">EDC44_10666</name>
</gene>
<comment type="catalytic activity">
    <reaction evidence="4">
        <text>Fe(2+)(in) = Fe(2+)(out)</text>
        <dbReference type="Rhea" id="RHEA:28486"/>
        <dbReference type="ChEBI" id="CHEBI:29033"/>
    </reaction>
</comment>
<keyword evidence="3" id="KW-0408">Iron</keyword>
<proteinExistence type="inferred from homology"/>
<dbReference type="AlphaFoldDB" id="A0A4R2SZN5"/>
<dbReference type="EMBL" id="SLYB01000006">
    <property type="protein sequence ID" value="TCP96007.1"/>
    <property type="molecule type" value="Genomic_DNA"/>
</dbReference>
<dbReference type="GO" id="GO:0006879">
    <property type="term" value="P:intracellular iron ion homeostasis"/>
    <property type="evidence" value="ECO:0007669"/>
    <property type="project" value="UniProtKB-KW"/>
</dbReference>
<dbReference type="SUPFAM" id="SSF47240">
    <property type="entry name" value="Ferritin-like"/>
    <property type="match status" value="1"/>
</dbReference>
<evidence type="ECO:0000313" key="6">
    <source>
        <dbReference type="EMBL" id="TCP96007.1"/>
    </source>
</evidence>
<evidence type="ECO:0000256" key="4">
    <source>
        <dbReference type="ARBA" id="ARBA00036243"/>
    </source>
</evidence>
<organism evidence="6 7">
    <name type="scientific">Cricetibacter osteomyelitidis</name>
    <dbReference type="NCBI Taxonomy" id="1521931"/>
    <lineage>
        <taxon>Bacteria</taxon>
        <taxon>Pseudomonadati</taxon>
        <taxon>Pseudomonadota</taxon>
        <taxon>Gammaproteobacteria</taxon>
        <taxon>Pasteurellales</taxon>
        <taxon>Pasteurellaceae</taxon>
        <taxon>Cricetibacter</taxon>
    </lineage>
</organism>
<evidence type="ECO:0000256" key="3">
    <source>
        <dbReference type="ARBA" id="ARBA00023004"/>
    </source>
</evidence>
<comment type="similarity">
    <text evidence="1">Belongs to the bacterioferritin family.</text>
</comment>
<name>A0A4R2SZN5_9PAST</name>
<evidence type="ECO:0000256" key="1">
    <source>
        <dbReference type="ARBA" id="ARBA00008093"/>
    </source>
</evidence>
<dbReference type="RefSeq" id="WP_131975727.1">
    <property type="nucleotide sequence ID" value="NZ_SLYB01000006.1"/>
</dbReference>
<comment type="caution">
    <text evidence="6">The sequence shown here is derived from an EMBL/GenBank/DDBJ whole genome shotgun (WGS) entry which is preliminary data.</text>
</comment>
<dbReference type="InterPro" id="IPR012347">
    <property type="entry name" value="Ferritin-like"/>
</dbReference>
<evidence type="ECO:0000259" key="5">
    <source>
        <dbReference type="Pfam" id="PF00210"/>
    </source>
</evidence>
<feature type="domain" description="Ferritin/DPS" evidence="5">
    <location>
        <begin position="22"/>
        <end position="141"/>
    </location>
</feature>
<evidence type="ECO:0000256" key="2">
    <source>
        <dbReference type="ARBA" id="ARBA00022434"/>
    </source>
</evidence>
<accession>A0A4R2SZN5</accession>
<protein>
    <submittedName>
        <fullName evidence="6">Bacterioferritin</fullName>
    </submittedName>
</protein>
<evidence type="ECO:0000313" key="7">
    <source>
        <dbReference type="Proteomes" id="UP000295763"/>
    </source>
</evidence>
<dbReference type="Gene3D" id="1.20.1260.10">
    <property type="match status" value="1"/>
</dbReference>
<dbReference type="OrthoDB" id="9800505at2"/>
<keyword evidence="2" id="KW-0409">Iron storage</keyword>
<dbReference type="GO" id="GO:0006826">
    <property type="term" value="P:iron ion transport"/>
    <property type="evidence" value="ECO:0007669"/>
    <property type="project" value="InterPro"/>
</dbReference>
<dbReference type="PRINTS" id="PR00601">
    <property type="entry name" value="BACFERRITIN"/>
</dbReference>
<keyword evidence="7" id="KW-1185">Reference proteome</keyword>